<dbReference type="EMBL" id="CP041186">
    <property type="protein sequence ID" value="QDG54441.1"/>
    <property type="molecule type" value="Genomic_DNA"/>
</dbReference>
<dbReference type="PROSITE" id="PS00211">
    <property type="entry name" value="ABC_TRANSPORTER_1"/>
    <property type="match status" value="1"/>
</dbReference>
<dbReference type="SMART" id="SM00382">
    <property type="entry name" value="AAA"/>
    <property type="match status" value="1"/>
</dbReference>
<dbReference type="GO" id="GO:0055085">
    <property type="term" value="P:transmembrane transport"/>
    <property type="evidence" value="ECO:0007669"/>
    <property type="project" value="UniProtKB-ARBA"/>
</dbReference>
<dbReference type="Pfam" id="PF08352">
    <property type="entry name" value="oligo_HPY"/>
    <property type="match status" value="1"/>
</dbReference>
<dbReference type="NCBIfam" id="TIGR01727">
    <property type="entry name" value="oligo_HPY"/>
    <property type="match status" value="1"/>
</dbReference>
<feature type="domain" description="ABC transporter" evidence="6">
    <location>
        <begin position="22"/>
        <end position="272"/>
    </location>
</feature>
<dbReference type="InterPro" id="IPR050319">
    <property type="entry name" value="ABC_transp_ATP-bind"/>
</dbReference>
<dbReference type="SUPFAM" id="SSF52540">
    <property type="entry name" value="P-loop containing nucleoside triphosphate hydrolases"/>
    <property type="match status" value="1"/>
</dbReference>
<accession>A0A4Y6Q1H6</accession>
<dbReference type="GO" id="GO:0005524">
    <property type="term" value="F:ATP binding"/>
    <property type="evidence" value="ECO:0007669"/>
    <property type="project" value="UniProtKB-KW"/>
</dbReference>
<protein>
    <submittedName>
        <fullName evidence="7">Dipeptide ABC transporter ATP-binding protein</fullName>
    </submittedName>
</protein>
<evidence type="ECO:0000313" key="7">
    <source>
        <dbReference type="EMBL" id="QDG54441.1"/>
    </source>
</evidence>
<evidence type="ECO:0000259" key="6">
    <source>
        <dbReference type="PROSITE" id="PS50893"/>
    </source>
</evidence>
<dbReference type="NCBIfam" id="NF008453">
    <property type="entry name" value="PRK11308.1"/>
    <property type="match status" value="1"/>
</dbReference>
<dbReference type="FunFam" id="3.40.50.300:FF:000016">
    <property type="entry name" value="Oligopeptide ABC transporter ATP-binding component"/>
    <property type="match status" value="1"/>
</dbReference>
<gene>
    <name evidence="7" type="ORF">FIV42_27955</name>
</gene>
<dbReference type="PANTHER" id="PTHR43776">
    <property type="entry name" value="TRANSPORT ATP-BINDING PROTEIN"/>
    <property type="match status" value="1"/>
</dbReference>
<keyword evidence="8" id="KW-1185">Reference proteome</keyword>
<organism evidence="7 8">
    <name type="scientific">Persicimonas caeni</name>
    <dbReference type="NCBI Taxonomy" id="2292766"/>
    <lineage>
        <taxon>Bacteria</taxon>
        <taxon>Deltaproteobacteria</taxon>
        <taxon>Bradymonadales</taxon>
        <taxon>Bradymonadaceae</taxon>
        <taxon>Persicimonas</taxon>
    </lineage>
</organism>
<evidence type="ECO:0000313" key="8">
    <source>
        <dbReference type="Proteomes" id="UP000315995"/>
    </source>
</evidence>
<proteinExistence type="inferred from homology"/>
<sequence>MSTALKKENPKMSANTDREPLVRVRNLQKYFPIKKGIFNRHVGDVKAVDGVSFDVFPNETLGLVGESGCGKTTTGRTLLNLLEPTGGKVYFRDDSIYDLSEEQMRALRRKMQIIFQDPYSSLNPRMTIENIIGEAMEFHGIASGDERRQKVENLLERVGLQPSYITRYPHEFSGGQRQRIGIARALALNPDFIVCDEAVSALDVSVQAQVINLLQDLQEEFNLSYLFIAHDLSVVKHISDRIAVMYLGQVAELAETDDLFDNPLHPYTQSLLSAIPVPDPKRKKTRVILKGDVPSPINPPSGCRFHTRCPACFAPCDNVEPRSIEAEPGHFVRCHLYDPEYAPKDASVFDRLPVKPRHLASPDEPIVEADESAPSAADQERDEVVVETQSDGGNSADAGGLEESSTPAATVPES</sequence>
<keyword evidence="4 7" id="KW-0067">ATP-binding</keyword>
<evidence type="ECO:0000256" key="3">
    <source>
        <dbReference type="ARBA" id="ARBA00022741"/>
    </source>
</evidence>
<evidence type="ECO:0000256" key="2">
    <source>
        <dbReference type="ARBA" id="ARBA00022448"/>
    </source>
</evidence>
<dbReference type="GO" id="GO:0016887">
    <property type="term" value="F:ATP hydrolysis activity"/>
    <property type="evidence" value="ECO:0007669"/>
    <property type="project" value="InterPro"/>
</dbReference>
<dbReference type="Gene3D" id="3.40.50.300">
    <property type="entry name" value="P-loop containing nucleotide triphosphate hydrolases"/>
    <property type="match status" value="1"/>
</dbReference>
<feature type="region of interest" description="Disordered" evidence="5">
    <location>
        <begin position="356"/>
        <end position="414"/>
    </location>
</feature>
<dbReference type="AlphaFoldDB" id="A0A4Y6Q1H6"/>
<dbReference type="InterPro" id="IPR003439">
    <property type="entry name" value="ABC_transporter-like_ATP-bd"/>
</dbReference>
<reference evidence="7 8" key="1">
    <citation type="submission" date="2019-06" db="EMBL/GenBank/DDBJ databases">
        <title>Persicimonas caeni gen. nov., sp. nov., a predatory bacterium isolated from solar saltern.</title>
        <authorList>
            <person name="Wang S."/>
        </authorList>
    </citation>
    <scope>NUCLEOTIDE SEQUENCE [LARGE SCALE GENOMIC DNA]</scope>
    <source>
        <strain evidence="7 8">YN101</strain>
    </source>
</reference>
<comment type="similarity">
    <text evidence="1">Belongs to the ABC transporter superfamily.</text>
</comment>
<dbReference type="InterPro" id="IPR027417">
    <property type="entry name" value="P-loop_NTPase"/>
</dbReference>
<accession>A0A5B8YCI1</accession>
<evidence type="ECO:0000256" key="5">
    <source>
        <dbReference type="SAM" id="MobiDB-lite"/>
    </source>
</evidence>
<dbReference type="InterPro" id="IPR013563">
    <property type="entry name" value="Oligopep_ABC_C"/>
</dbReference>
<dbReference type="CDD" id="cd03257">
    <property type="entry name" value="ABC_NikE_OppD_transporters"/>
    <property type="match status" value="1"/>
</dbReference>
<keyword evidence="2" id="KW-0813">Transport</keyword>
<dbReference type="RefSeq" id="WP_141200885.1">
    <property type="nucleotide sequence ID" value="NZ_CP041186.1"/>
</dbReference>
<evidence type="ECO:0000256" key="4">
    <source>
        <dbReference type="ARBA" id="ARBA00022840"/>
    </source>
</evidence>
<dbReference type="InterPro" id="IPR017871">
    <property type="entry name" value="ABC_transporter-like_CS"/>
</dbReference>
<dbReference type="Proteomes" id="UP000315995">
    <property type="component" value="Chromosome"/>
</dbReference>
<dbReference type="Pfam" id="PF00005">
    <property type="entry name" value="ABC_tran"/>
    <property type="match status" value="1"/>
</dbReference>
<dbReference type="InterPro" id="IPR003593">
    <property type="entry name" value="AAA+_ATPase"/>
</dbReference>
<feature type="compositionally biased region" description="Polar residues" evidence="5">
    <location>
        <begin position="403"/>
        <end position="414"/>
    </location>
</feature>
<name>A0A4Y6Q1H6_PERCE</name>
<evidence type="ECO:0000256" key="1">
    <source>
        <dbReference type="ARBA" id="ARBA00005417"/>
    </source>
</evidence>
<keyword evidence="3" id="KW-0547">Nucleotide-binding</keyword>
<dbReference type="PANTHER" id="PTHR43776:SF7">
    <property type="entry name" value="D,D-DIPEPTIDE TRANSPORT ATP-BINDING PROTEIN DDPF-RELATED"/>
    <property type="match status" value="1"/>
</dbReference>
<dbReference type="GO" id="GO:0015833">
    <property type="term" value="P:peptide transport"/>
    <property type="evidence" value="ECO:0007669"/>
    <property type="project" value="InterPro"/>
</dbReference>
<dbReference type="PROSITE" id="PS50893">
    <property type="entry name" value="ABC_TRANSPORTER_2"/>
    <property type="match status" value="1"/>
</dbReference>